<proteinExistence type="predicted"/>
<organism evidence="2 6">
    <name type="scientific">Proteus mirabilis</name>
    <dbReference type="NCBI Taxonomy" id="584"/>
    <lineage>
        <taxon>Bacteria</taxon>
        <taxon>Pseudomonadati</taxon>
        <taxon>Pseudomonadota</taxon>
        <taxon>Gammaproteobacteria</taxon>
        <taxon>Enterobacterales</taxon>
        <taxon>Morganellaceae</taxon>
        <taxon>Proteus</taxon>
    </lineage>
</organism>
<dbReference type="EMBL" id="ABKSPD020000007">
    <property type="protein sequence ID" value="EKW9776452.1"/>
    <property type="molecule type" value="Genomic_DNA"/>
</dbReference>
<dbReference type="Proteomes" id="UP001171165">
    <property type="component" value="Unassembled WGS sequence"/>
</dbReference>
<name>A0A1Z1SU43_PROMI</name>
<protein>
    <submittedName>
        <fullName evidence="1">DNA-binding protein</fullName>
    </submittedName>
    <submittedName>
        <fullName evidence="2">Helix-turn-helix domain-containing protein</fullName>
    </submittedName>
</protein>
<gene>
    <name evidence="1" type="ORF">AM402_10080</name>
    <name evidence="3" type="ORF">NCTC10975_00302</name>
    <name evidence="2" type="ORF">PW210_002280</name>
</gene>
<evidence type="ECO:0000313" key="2">
    <source>
        <dbReference type="EMBL" id="EKW9776452.1"/>
    </source>
</evidence>
<dbReference type="Proteomes" id="UP000251485">
    <property type="component" value="Unassembled WGS sequence"/>
</dbReference>
<dbReference type="Proteomes" id="UP000195540">
    <property type="component" value="Chromosome"/>
</dbReference>
<keyword evidence="1" id="KW-0238">DNA-binding</keyword>
<dbReference type="EMBL" id="UAUE01000002">
    <property type="protein sequence ID" value="SPY93973.1"/>
    <property type="molecule type" value="Genomic_DNA"/>
</dbReference>
<dbReference type="EMBL" id="CP021694">
    <property type="protein sequence ID" value="ARX34473.1"/>
    <property type="molecule type" value="Genomic_DNA"/>
</dbReference>
<evidence type="ECO:0000313" key="1">
    <source>
        <dbReference type="EMBL" id="ARX34473.1"/>
    </source>
</evidence>
<reference evidence="3 5" key="2">
    <citation type="submission" date="2018-06" db="EMBL/GenBank/DDBJ databases">
        <authorList>
            <consortium name="Pathogen Informatics"/>
            <person name="Doyle S."/>
        </authorList>
    </citation>
    <scope>NUCLEOTIDE SEQUENCE [LARGE SCALE GENOMIC DNA]</scope>
    <source>
        <strain evidence="3 5">NCTC10975</strain>
    </source>
</reference>
<reference evidence="1 4" key="1">
    <citation type="submission" date="2017-05" db="EMBL/GenBank/DDBJ databases">
        <title>Whole genome sequencing of Proteus mirabilis AR_0155.</title>
        <authorList>
            <person name="Conlan S."/>
            <person name="Thomas P.J."/>
            <person name="Mullikin J."/>
            <person name="Frank K.M."/>
            <person name="Segre J.A."/>
        </authorList>
    </citation>
    <scope>NUCLEOTIDE SEQUENCE [LARGE SCALE GENOMIC DNA]</scope>
    <source>
        <strain evidence="1 4">AR_0155</strain>
    </source>
</reference>
<evidence type="ECO:0000313" key="4">
    <source>
        <dbReference type="Proteomes" id="UP000195540"/>
    </source>
</evidence>
<evidence type="ECO:0000313" key="3">
    <source>
        <dbReference type="EMBL" id="SPY93973.1"/>
    </source>
</evidence>
<dbReference type="GO" id="GO:0003677">
    <property type="term" value="F:DNA binding"/>
    <property type="evidence" value="ECO:0007669"/>
    <property type="project" value="UniProtKB-KW"/>
</dbReference>
<dbReference type="AlphaFoldDB" id="A0A1Z1SU43"/>
<sequence length="209" mass="23572">MNSVIQKRTSQQLSVERVAVLERMTVLTKELVNELAEKKSLASALKMSDNELAQLIFETQLIRSSAISPREQRKIARLNEGAIKFSERLKELGGTCRASQAAAILGVKRQTINNRLKANKLLAVKVGGEYRLPIFQFDGNRLVDGLDEILILLDSLSSTTKVSFLTSMYFFEDEQDINVIDALKKYGRMSEQMQEIIHQAKLFGKHISN</sequence>
<reference evidence="2" key="3">
    <citation type="submission" date="2023-06" db="EMBL/GenBank/DDBJ databases">
        <authorList>
            <consortium name="Clinical and Environmental Microbiology Branch: Whole genome sequencing antimicrobial resistance pathogens in the healthcare setting"/>
        </authorList>
    </citation>
    <scope>NUCLEOTIDE SEQUENCE</scope>
    <source>
        <strain evidence="2">Microbial</strain>
    </source>
</reference>
<evidence type="ECO:0000313" key="5">
    <source>
        <dbReference type="Proteomes" id="UP000251485"/>
    </source>
</evidence>
<evidence type="ECO:0000313" key="6">
    <source>
        <dbReference type="Proteomes" id="UP001171165"/>
    </source>
</evidence>
<dbReference type="RefSeq" id="WP_004248294.1">
    <property type="nucleotide sequence ID" value="NZ_ABFCQN020000047.1"/>
</dbReference>
<accession>A0A1Z1SU43</accession>